<comment type="similarity">
    <text evidence="1">Belongs to the RelE toxin family.</text>
</comment>
<organism evidence="3">
    <name type="scientific">Planktothricoides raciborskii GIHE-MW2</name>
    <dbReference type="NCBI Taxonomy" id="2792601"/>
    <lineage>
        <taxon>Bacteria</taxon>
        <taxon>Bacillati</taxon>
        <taxon>Cyanobacteriota</taxon>
        <taxon>Cyanophyceae</taxon>
        <taxon>Oscillatoriophycideae</taxon>
        <taxon>Oscillatoriales</taxon>
        <taxon>Oscillatoriaceae</taxon>
        <taxon>Planktothricoides</taxon>
    </lineage>
</organism>
<reference evidence="3" key="1">
    <citation type="submission" date="2024-07" db="EMBL/GenBank/DDBJ databases">
        <authorList>
            <person name="Kim Y.J."/>
            <person name="Jeong J.Y."/>
        </authorList>
    </citation>
    <scope>NUCLEOTIDE SEQUENCE</scope>
    <source>
        <strain evidence="3">GIHE-MW2</strain>
    </source>
</reference>
<dbReference type="Pfam" id="PF05016">
    <property type="entry name" value="ParE_toxin"/>
    <property type="match status" value="1"/>
</dbReference>
<dbReference type="InterPro" id="IPR051803">
    <property type="entry name" value="TA_system_RelE-like_toxin"/>
</dbReference>
<dbReference type="InterPro" id="IPR035093">
    <property type="entry name" value="RelE/ParE_toxin_dom_sf"/>
</dbReference>
<protein>
    <submittedName>
        <fullName evidence="3">Type II toxin-antitoxin system RelE/ParE family toxin</fullName>
    </submittedName>
</protein>
<sequence>MGEIRKRPQVIRDLIDLATYIAENNLDRSDRFLHAAEETFKQLGQMPQLGKQCQFNNYRLQNTRQIAVKGFRKYLIFYQITAGEVEIIRVIHGSRDIESILGDSQESM</sequence>
<keyword evidence="2" id="KW-1277">Toxin-antitoxin system</keyword>
<proteinExistence type="inferred from homology"/>
<dbReference type="PANTHER" id="PTHR33755">
    <property type="entry name" value="TOXIN PARE1-RELATED"/>
    <property type="match status" value="1"/>
</dbReference>
<evidence type="ECO:0000256" key="1">
    <source>
        <dbReference type="ARBA" id="ARBA00006226"/>
    </source>
</evidence>
<evidence type="ECO:0000256" key="2">
    <source>
        <dbReference type="ARBA" id="ARBA00022649"/>
    </source>
</evidence>
<dbReference type="RefSeq" id="WP_054466718.1">
    <property type="nucleotide sequence ID" value="NZ_CP159837.1"/>
</dbReference>
<accession>A0AAU8JI06</accession>
<gene>
    <name evidence="3" type="ORF">ABWT76_001305</name>
</gene>
<dbReference type="Gene3D" id="3.30.2310.20">
    <property type="entry name" value="RelE-like"/>
    <property type="match status" value="1"/>
</dbReference>
<name>A0AAU8JI06_9CYAN</name>
<dbReference type="AlphaFoldDB" id="A0AAU8JI06"/>
<dbReference type="InterPro" id="IPR007712">
    <property type="entry name" value="RelE/ParE_toxin"/>
</dbReference>
<evidence type="ECO:0000313" key="3">
    <source>
        <dbReference type="EMBL" id="XCM38454.1"/>
    </source>
</evidence>
<dbReference type="EMBL" id="CP159837">
    <property type="protein sequence ID" value="XCM38454.1"/>
    <property type="molecule type" value="Genomic_DNA"/>
</dbReference>